<sequence>MSTLREAEALPFVIKEGEDFPLFDARHTVAVVNQEHQLIEFKSLALLQYSSADNLLNIPLEIFAAAARIKKGQAFVLHNPQIGYSVDSRDYQPKTREVKYQEREEEFEAEIDFQEAPLVLSVETNDEKTRDFSEDQNPYLIDQVWRISAERLRMIITSSGADIVEPYQPHHFTPQLEGQMHLGMAGFNRHTRMTESFVSYIYDFYPLDFGPLAVDYNLSRTWRERQRFGFGLYVCLSPDPYSLNITSRVLIDKERLEEPVET</sequence>
<proteinExistence type="predicted"/>
<comment type="caution">
    <text evidence="1">The sequence shown here is derived from an EMBL/GenBank/DDBJ whole genome shotgun (WGS) entry which is preliminary data.</text>
</comment>
<gene>
    <name evidence="1" type="ORF">UU29_C0002G0012</name>
</gene>
<dbReference type="Proteomes" id="UP000034601">
    <property type="component" value="Unassembled WGS sequence"/>
</dbReference>
<accession>A0A0G0U3S0</accession>
<evidence type="ECO:0000313" key="1">
    <source>
        <dbReference type="EMBL" id="KKR83699.1"/>
    </source>
</evidence>
<name>A0A0G0U3S0_9BACT</name>
<dbReference type="AlphaFoldDB" id="A0A0G0U3S0"/>
<protein>
    <submittedName>
        <fullName evidence="1">Uncharacterized protein</fullName>
    </submittedName>
</protein>
<evidence type="ECO:0000313" key="2">
    <source>
        <dbReference type="Proteomes" id="UP000034601"/>
    </source>
</evidence>
<organism evidence="1 2">
    <name type="scientific">Candidatus Daviesbacteria bacterium GW2011_GWA2_40_9</name>
    <dbReference type="NCBI Taxonomy" id="1618424"/>
    <lineage>
        <taxon>Bacteria</taxon>
        <taxon>Candidatus Daviesiibacteriota</taxon>
    </lineage>
</organism>
<dbReference type="EMBL" id="LCAB01000002">
    <property type="protein sequence ID" value="KKR83699.1"/>
    <property type="molecule type" value="Genomic_DNA"/>
</dbReference>
<reference evidence="1 2" key="1">
    <citation type="journal article" date="2015" name="Nature">
        <title>rRNA introns, odd ribosomes, and small enigmatic genomes across a large radiation of phyla.</title>
        <authorList>
            <person name="Brown C.T."/>
            <person name="Hug L.A."/>
            <person name="Thomas B.C."/>
            <person name="Sharon I."/>
            <person name="Castelle C.J."/>
            <person name="Singh A."/>
            <person name="Wilkins M.J."/>
            <person name="Williams K.H."/>
            <person name="Banfield J.F."/>
        </authorList>
    </citation>
    <scope>NUCLEOTIDE SEQUENCE [LARGE SCALE GENOMIC DNA]</scope>
</reference>